<accession>A0A1L7XRS1</accession>
<proteinExistence type="predicted"/>
<keyword evidence="3" id="KW-1185">Reference proteome</keyword>
<dbReference type="Proteomes" id="UP000184330">
    <property type="component" value="Unassembled WGS sequence"/>
</dbReference>
<evidence type="ECO:0000313" key="2">
    <source>
        <dbReference type="EMBL" id="CZR67756.1"/>
    </source>
</evidence>
<gene>
    <name evidence="2" type="ORF">PAC_17655</name>
</gene>
<protein>
    <submittedName>
        <fullName evidence="2">Uncharacterized protein</fullName>
    </submittedName>
</protein>
<organism evidence="2 3">
    <name type="scientific">Phialocephala subalpina</name>
    <dbReference type="NCBI Taxonomy" id="576137"/>
    <lineage>
        <taxon>Eukaryota</taxon>
        <taxon>Fungi</taxon>
        <taxon>Dikarya</taxon>
        <taxon>Ascomycota</taxon>
        <taxon>Pezizomycotina</taxon>
        <taxon>Leotiomycetes</taxon>
        <taxon>Helotiales</taxon>
        <taxon>Mollisiaceae</taxon>
        <taxon>Phialocephala</taxon>
        <taxon>Phialocephala fortinii species complex</taxon>
    </lineage>
</organism>
<sequence length="408" mass="43712">MATGVLTGSQVTVQSLTVCEDVQVKLVEVFPVQRELEAISVEKRTGASVMVELTASDVDEKPLDTLEGGIVVGELTEVVLAVGILEDSNTRGAGGGGGNGEPHEPKLHGNYQPRPFADGYKTSPTVVPSEFVAYVSSSEVKIARFETIVGVYEPVEPELIMTDTNVSPEEGGRTGAGGNGRLQDPRVHEKLQPSPEAEGKMMIPVVDADASVVEVIKVVVIDANDGICVAVYTAVDPDIVTILITCVEYVPITLREDGKLEIDDQEFDGSVDGVALKRTLDELEMSDVDVSCEEPEGRSDVGGRALDRVDTSVCAEKVWPSLDAVEVVKVLEVNEEMPIRFPKLDIEIVGESDDELVVSVTVAVMEVLVDVDVSSIAIADKEVEEIEELEGLDEREASEVDVSVHRTG</sequence>
<dbReference type="EMBL" id="FJOG01000047">
    <property type="protein sequence ID" value="CZR67756.1"/>
    <property type="molecule type" value="Genomic_DNA"/>
</dbReference>
<dbReference type="AlphaFoldDB" id="A0A1L7XRS1"/>
<name>A0A1L7XRS1_9HELO</name>
<evidence type="ECO:0000256" key="1">
    <source>
        <dbReference type="SAM" id="MobiDB-lite"/>
    </source>
</evidence>
<feature type="region of interest" description="Disordered" evidence="1">
    <location>
        <begin position="164"/>
        <end position="186"/>
    </location>
</feature>
<evidence type="ECO:0000313" key="3">
    <source>
        <dbReference type="Proteomes" id="UP000184330"/>
    </source>
</evidence>
<feature type="region of interest" description="Disordered" evidence="1">
    <location>
        <begin position="89"/>
        <end position="116"/>
    </location>
</feature>
<reference evidence="2 3" key="1">
    <citation type="submission" date="2016-03" db="EMBL/GenBank/DDBJ databases">
        <authorList>
            <person name="Ploux O."/>
        </authorList>
    </citation>
    <scope>NUCLEOTIDE SEQUENCE [LARGE SCALE GENOMIC DNA]</scope>
    <source>
        <strain evidence="2 3">UAMH 11012</strain>
    </source>
</reference>